<dbReference type="GO" id="GO:0005789">
    <property type="term" value="C:endoplasmic reticulum membrane"/>
    <property type="evidence" value="ECO:0007669"/>
    <property type="project" value="TreeGrafter"/>
</dbReference>
<sequence length="348" mass="40709">MLQVVINDGNLVYNGNKDGMDIVRGFCELSPRNLGKESQIKITYFNNILNVEYDLGSKGEWIKCSSISNVDLPTGYYFGVSARTGGLSDKHELISILTMDLTPSKYKNEKKDYQEIYVENLDIEIKDEEDEEENEEEEEILTMENVLLIKKKIENKIEDLKTKKYEEKDYLIDFNEETKSILKAVNNVISIQKSTNSLKEKIEKTLNQQLKTNEELSSSELIQKFQEEFSLMIKTISEEKSEIDKVIIGLNELKEIIIEDDKKERPKMINEVNILKDKVQKIPTIIESTKKIYLEIVENYQGETEKLPEGIEKRKKIRYWIILFILEIVFGAAFLYWKKMNEDESKFF</sequence>
<evidence type="ECO:0000256" key="3">
    <source>
        <dbReference type="ARBA" id="ARBA00022729"/>
    </source>
</evidence>
<organism evidence="9 10">
    <name type="scientific">Anaeramoeba ignava</name>
    <name type="common">Anaerobic marine amoeba</name>
    <dbReference type="NCBI Taxonomy" id="1746090"/>
    <lineage>
        <taxon>Eukaryota</taxon>
        <taxon>Metamonada</taxon>
        <taxon>Anaeramoebidae</taxon>
        <taxon>Anaeramoeba</taxon>
    </lineage>
</organism>
<dbReference type="GO" id="GO:0005793">
    <property type="term" value="C:endoplasmic reticulum-Golgi intermediate compartment"/>
    <property type="evidence" value="ECO:0007669"/>
    <property type="project" value="TreeGrafter"/>
</dbReference>
<dbReference type="PANTHER" id="PTHR12223">
    <property type="entry name" value="VESICULAR MANNOSE-BINDING LECTIN"/>
    <property type="match status" value="1"/>
</dbReference>
<keyword evidence="6" id="KW-0175">Coiled coil</keyword>
<dbReference type="SUPFAM" id="SSF49899">
    <property type="entry name" value="Concanavalin A-like lectins/glucanases"/>
    <property type="match status" value="1"/>
</dbReference>
<feature type="domain" description="L-type lectin-like" evidence="8">
    <location>
        <begin position="1"/>
        <end position="101"/>
    </location>
</feature>
<accession>A0A9Q0RC91</accession>
<evidence type="ECO:0000256" key="6">
    <source>
        <dbReference type="SAM" id="Coils"/>
    </source>
</evidence>
<evidence type="ECO:0000256" key="5">
    <source>
        <dbReference type="ARBA" id="ARBA00023136"/>
    </source>
</evidence>
<dbReference type="OrthoDB" id="270293at2759"/>
<evidence type="ECO:0000256" key="2">
    <source>
        <dbReference type="ARBA" id="ARBA00022692"/>
    </source>
</evidence>
<dbReference type="GO" id="GO:0000139">
    <property type="term" value="C:Golgi membrane"/>
    <property type="evidence" value="ECO:0007669"/>
    <property type="project" value="TreeGrafter"/>
</dbReference>
<feature type="coiled-coil region" evidence="6">
    <location>
        <begin position="118"/>
        <end position="163"/>
    </location>
</feature>
<evidence type="ECO:0000256" key="7">
    <source>
        <dbReference type="SAM" id="Phobius"/>
    </source>
</evidence>
<comment type="caution">
    <text evidence="9">The sequence shown here is derived from an EMBL/GenBank/DDBJ whole genome shotgun (WGS) entry which is preliminary data.</text>
</comment>
<name>A0A9Q0RC91_ANAIG</name>
<dbReference type="Pfam" id="PF03388">
    <property type="entry name" value="Lectin_leg-like"/>
    <property type="match status" value="1"/>
</dbReference>
<evidence type="ECO:0000259" key="8">
    <source>
        <dbReference type="PROSITE" id="PS51328"/>
    </source>
</evidence>
<dbReference type="PANTHER" id="PTHR12223:SF28">
    <property type="entry name" value="LECTIN, MANNOSE BINDING 1 LIKE"/>
    <property type="match status" value="1"/>
</dbReference>
<evidence type="ECO:0000313" key="10">
    <source>
        <dbReference type="Proteomes" id="UP001149090"/>
    </source>
</evidence>
<dbReference type="EMBL" id="JAPDFW010000068">
    <property type="protein sequence ID" value="KAJ5074907.1"/>
    <property type="molecule type" value="Genomic_DNA"/>
</dbReference>
<comment type="subcellular location">
    <subcellularLocation>
        <location evidence="1">Membrane</location>
        <topology evidence="1">Single-pass type I membrane protein</topology>
    </subcellularLocation>
</comment>
<dbReference type="Gene3D" id="2.60.120.200">
    <property type="match status" value="1"/>
</dbReference>
<keyword evidence="3" id="KW-0732">Signal</keyword>
<keyword evidence="2 7" id="KW-0812">Transmembrane</keyword>
<dbReference type="InterPro" id="IPR005052">
    <property type="entry name" value="Lectin_leg"/>
</dbReference>
<reference evidence="9" key="1">
    <citation type="submission" date="2022-10" db="EMBL/GenBank/DDBJ databases">
        <title>Novel sulphate-reducing endosymbionts in the free-living metamonad Anaeramoeba.</title>
        <authorList>
            <person name="Jerlstrom-Hultqvist J."/>
            <person name="Cepicka I."/>
            <person name="Gallot-Lavallee L."/>
            <person name="Salas-Leiva D."/>
            <person name="Curtis B.A."/>
            <person name="Zahonova K."/>
            <person name="Pipaliya S."/>
            <person name="Dacks J."/>
            <person name="Roger A.J."/>
        </authorList>
    </citation>
    <scope>NUCLEOTIDE SEQUENCE</scope>
    <source>
        <strain evidence="9">BMAN</strain>
    </source>
</reference>
<dbReference type="InterPro" id="IPR013320">
    <property type="entry name" value="ConA-like_dom_sf"/>
</dbReference>
<evidence type="ECO:0000256" key="1">
    <source>
        <dbReference type="ARBA" id="ARBA00004479"/>
    </source>
</evidence>
<evidence type="ECO:0000313" key="9">
    <source>
        <dbReference type="EMBL" id="KAJ5074907.1"/>
    </source>
</evidence>
<dbReference type="GO" id="GO:0006888">
    <property type="term" value="P:endoplasmic reticulum to Golgi vesicle-mediated transport"/>
    <property type="evidence" value="ECO:0007669"/>
    <property type="project" value="TreeGrafter"/>
</dbReference>
<keyword evidence="4 7" id="KW-1133">Transmembrane helix</keyword>
<dbReference type="GO" id="GO:0005537">
    <property type="term" value="F:D-mannose binding"/>
    <property type="evidence" value="ECO:0007669"/>
    <property type="project" value="TreeGrafter"/>
</dbReference>
<gene>
    <name evidence="9" type="ORF">M0811_07950</name>
</gene>
<feature type="transmembrane region" description="Helical" evidence="7">
    <location>
        <begin position="317"/>
        <end position="337"/>
    </location>
</feature>
<evidence type="ECO:0000256" key="4">
    <source>
        <dbReference type="ARBA" id="ARBA00022989"/>
    </source>
</evidence>
<dbReference type="AlphaFoldDB" id="A0A9Q0RC91"/>
<keyword evidence="5 7" id="KW-0472">Membrane</keyword>
<dbReference type="GO" id="GO:0030134">
    <property type="term" value="C:COPII-coated ER to Golgi transport vesicle"/>
    <property type="evidence" value="ECO:0007669"/>
    <property type="project" value="TreeGrafter"/>
</dbReference>
<protein>
    <recommendedName>
        <fullName evidence="8">L-type lectin-like domain-containing protein</fullName>
    </recommendedName>
</protein>
<dbReference type="PROSITE" id="PS51328">
    <property type="entry name" value="L_LECTIN_LIKE"/>
    <property type="match status" value="1"/>
</dbReference>
<keyword evidence="10" id="KW-1185">Reference proteome</keyword>
<dbReference type="Proteomes" id="UP001149090">
    <property type="component" value="Unassembled WGS sequence"/>
</dbReference>
<dbReference type="InterPro" id="IPR051136">
    <property type="entry name" value="Intracellular_Lectin-GPT"/>
</dbReference>
<proteinExistence type="predicted"/>